<evidence type="ECO:0000313" key="1">
    <source>
        <dbReference type="EMBL" id="MEM5400120.1"/>
    </source>
</evidence>
<keyword evidence="2" id="KW-1185">Reference proteome</keyword>
<comment type="caution">
    <text evidence="1">The sequence shown here is derived from an EMBL/GenBank/DDBJ whole genome shotgun (WGS) entry which is preliminary data.</text>
</comment>
<reference evidence="1" key="1">
    <citation type="submission" date="2024-01" db="EMBL/GenBank/DDBJ databases">
        <title>The diversity of rhizobia nodulating Mimosa spp. in eleven states of Brazil covering several biomes is determined by host plant, location, and edaphic factors.</title>
        <authorList>
            <person name="Rouws L."/>
            <person name="Barauna A."/>
            <person name="Beukes C."/>
            <person name="De Faria S.M."/>
            <person name="Gross E."/>
            <person name="Dos Reis Junior F.B."/>
            <person name="Simon M."/>
            <person name="Maluk M."/>
            <person name="Odee D.W."/>
            <person name="Kenicer G."/>
            <person name="Young J.P.W."/>
            <person name="Reis V.M."/>
            <person name="Zilli J."/>
            <person name="James E.K."/>
        </authorList>
    </citation>
    <scope>NUCLEOTIDE SEQUENCE</scope>
    <source>
        <strain evidence="1">JPY452</strain>
    </source>
</reference>
<dbReference type="Proteomes" id="UP001392318">
    <property type="component" value="Unassembled WGS sequence"/>
</dbReference>
<organism evidence="1 2">
    <name type="scientific">Paraburkholderia unamae</name>
    <dbReference type="NCBI Taxonomy" id="219649"/>
    <lineage>
        <taxon>Bacteria</taxon>
        <taxon>Pseudomonadati</taxon>
        <taxon>Pseudomonadota</taxon>
        <taxon>Betaproteobacteria</taxon>
        <taxon>Burkholderiales</taxon>
        <taxon>Burkholderiaceae</taxon>
        <taxon>Paraburkholderia</taxon>
    </lineage>
</organism>
<dbReference type="EMBL" id="JAYMRU010000005">
    <property type="protein sequence ID" value="MEM5400120.1"/>
    <property type="molecule type" value="Genomic_DNA"/>
</dbReference>
<gene>
    <name evidence="1" type="ORF">VSR83_08485</name>
</gene>
<name>A0ACC6REK9_9BURK</name>
<proteinExistence type="predicted"/>
<evidence type="ECO:0000313" key="2">
    <source>
        <dbReference type="Proteomes" id="UP001392318"/>
    </source>
</evidence>
<protein>
    <submittedName>
        <fullName evidence="1">GntR family transcriptional regulator</fullName>
    </submittedName>
</protein>
<accession>A0ACC6REK9</accession>
<sequence length="133" mass="14900">MIGGNPAREEPLAPEFSVSRATVRSALADLETTGLIRRVHGKGSFPVSQGRVHMLLSATTYLERLKQTSTEFASLHLRSRLSSDWRGAQTPFWPGYGSIPWTRPVICATRTKHRNIPLITLAGFVRFQRRDVV</sequence>